<evidence type="ECO:0000313" key="4">
    <source>
        <dbReference type="Proteomes" id="UP001167160"/>
    </source>
</evidence>
<dbReference type="PANTHER" id="PTHR22916:SF3">
    <property type="entry name" value="UDP-GLCNAC:BETAGAL BETA-1,3-N-ACETYLGLUCOSAMINYLTRANSFERASE-LIKE PROTEIN 1"/>
    <property type="match status" value="1"/>
</dbReference>
<comment type="caution">
    <text evidence="3">The sequence shown here is derived from an EMBL/GenBank/DDBJ whole genome shotgun (WGS) entry which is preliminary data.</text>
</comment>
<dbReference type="InterPro" id="IPR001173">
    <property type="entry name" value="Glyco_trans_2-like"/>
</dbReference>
<dbReference type="InterPro" id="IPR029044">
    <property type="entry name" value="Nucleotide-diphossugar_trans"/>
</dbReference>
<name>A0ABT0WZS2_9ACTN</name>
<dbReference type="SUPFAM" id="SSF53448">
    <property type="entry name" value="Nucleotide-diphospho-sugar transferases"/>
    <property type="match status" value="1"/>
</dbReference>
<dbReference type="GO" id="GO:0016757">
    <property type="term" value="F:glycosyltransferase activity"/>
    <property type="evidence" value="ECO:0007669"/>
    <property type="project" value="UniProtKB-KW"/>
</dbReference>
<keyword evidence="4" id="KW-1185">Reference proteome</keyword>
<dbReference type="PANTHER" id="PTHR22916">
    <property type="entry name" value="GLYCOSYLTRANSFERASE"/>
    <property type="match status" value="1"/>
</dbReference>
<reference evidence="3" key="1">
    <citation type="journal article" date="2023" name="Int. J. Syst. Evol. Microbiol.">
        <title>Streptomyces meridianus sp. nov. isolated from brackish water of the Tagus estuary in Alcochete, Portugal.</title>
        <authorList>
            <person name="Santos J.D.N."/>
            <person name="Klimek D."/>
            <person name="Calusinska M."/>
            <person name="Lobo Da Cunha A."/>
            <person name="Catita J."/>
            <person name="Goncalves H."/>
            <person name="Gonzalez I."/>
            <person name="Reyes F."/>
            <person name="Lage O.M."/>
        </authorList>
    </citation>
    <scope>NUCLEOTIDE SEQUENCE</scope>
    <source>
        <strain evidence="3">MTZ3.1</strain>
    </source>
</reference>
<organism evidence="3 4">
    <name type="scientific">Streptomyces meridianus</name>
    <dbReference type="NCBI Taxonomy" id="2938945"/>
    <lineage>
        <taxon>Bacteria</taxon>
        <taxon>Bacillati</taxon>
        <taxon>Actinomycetota</taxon>
        <taxon>Actinomycetes</taxon>
        <taxon>Kitasatosporales</taxon>
        <taxon>Streptomycetaceae</taxon>
        <taxon>Streptomyces</taxon>
    </lineage>
</organism>
<dbReference type="Proteomes" id="UP001167160">
    <property type="component" value="Unassembled WGS sequence"/>
</dbReference>
<dbReference type="EC" id="2.4.-.-" evidence="3"/>
<dbReference type="Gene3D" id="3.90.550.10">
    <property type="entry name" value="Spore Coat Polysaccharide Biosynthesis Protein SpsA, Chain A"/>
    <property type="match status" value="1"/>
</dbReference>
<dbReference type="CDD" id="cd00761">
    <property type="entry name" value="Glyco_tranf_GTA_type"/>
    <property type="match status" value="1"/>
</dbReference>
<accession>A0ABT0WZS2</accession>
<keyword evidence="3" id="KW-0328">Glycosyltransferase</keyword>
<feature type="domain" description="Glycosyltransferase 2-like" evidence="2">
    <location>
        <begin position="18"/>
        <end position="144"/>
    </location>
</feature>
<proteinExistence type="predicted"/>
<dbReference type="EMBL" id="JAMQGM010000001">
    <property type="protein sequence ID" value="MCM2575768.1"/>
    <property type="molecule type" value="Genomic_DNA"/>
</dbReference>
<dbReference type="RefSeq" id="WP_251407425.1">
    <property type="nucleotide sequence ID" value="NZ_JAMQGM010000001.1"/>
</dbReference>
<evidence type="ECO:0000313" key="3">
    <source>
        <dbReference type="EMBL" id="MCM2575768.1"/>
    </source>
</evidence>
<dbReference type="Pfam" id="PF00535">
    <property type="entry name" value="Glycos_transf_2"/>
    <property type="match status" value="1"/>
</dbReference>
<protein>
    <submittedName>
        <fullName evidence="3">Glycosyltransferase</fullName>
        <ecNumber evidence="3">2.4.-.-</ecNumber>
    </submittedName>
</protein>
<sequence>MDEAPPEWAGSAATAQVSVIVIGFDDADRIADAVLSALRQGPCVAEVVVIDDGSGDGTTDVLMGLAERYARIRVVHRAANSGGCGTPRNDGLMHASARYVMFLDSDDVLPPGAVNSLVSAAARHRAQVTAGLCIRRELPHGRDVPWQRALFLREAVYDSPDDQPRLVRDTLCVNKLYDRAFLARHAVTFPEGDFRYEDFVFTARVLAAGPRIALIPAPVYIWHVRRDAAEPSISLDRGTLGNWRNRLEAHRRSVEILEGAGRSTLTRAARTKFLDHDLRMYTRELGSRSPDFRNDWWRLTREHLAAFDEADLLAARAPARWIARVVTAAEEPRDLVRLAELANRPARLLPPYVRVAGRPVWDTDLPQVELDRIDTKPLYRLPVTIDAEPRAGARTRLHVRVHDLYGRLLRARPASVDIELRHREDGRLGQVRDACLNGNGNSWTAEAILDLDALAPAGAARPEVWDVRVRLRCADGSSLYTAARAGGPGLRRTAAVSRRHGLLLVQPYATSGGSLALRVASGPRPAAGVAADRLLRRRERRSREARRTRWPRRAQRSQRSRKAKRSSHRRTISAVE</sequence>
<keyword evidence="3" id="KW-0808">Transferase</keyword>
<gene>
    <name evidence="3" type="ORF">M1E25_00085</name>
</gene>
<feature type="region of interest" description="Disordered" evidence="1">
    <location>
        <begin position="537"/>
        <end position="576"/>
    </location>
</feature>
<evidence type="ECO:0000259" key="2">
    <source>
        <dbReference type="Pfam" id="PF00535"/>
    </source>
</evidence>
<feature type="compositionally biased region" description="Basic residues" evidence="1">
    <location>
        <begin position="548"/>
        <end position="576"/>
    </location>
</feature>
<evidence type="ECO:0000256" key="1">
    <source>
        <dbReference type="SAM" id="MobiDB-lite"/>
    </source>
</evidence>